<feature type="transmembrane region" description="Helical" evidence="12">
    <location>
        <begin position="7"/>
        <end position="29"/>
    </location>
</feature>
<feature type="transmembrane region" description="Helical" evidence="12">
    <location>
        <begin position="172"/>
        <end position="191"/>
    </location>
</feature>
<evidence type="ECO:0000256" key="7">
    <source>
        <dbReference type="ARBA" id="ARBA00023136"/>
    </source>
</evidence>
<dbReference type="Pfam" id="PF00672">
    <property type="entry name" value="HAMP"/>
    <property type="match status" value="1"/>
</dbReference>
<feature type="domain" description="HAMP" evidence="14">
    <location>
        <begin position="193"/>
        <end position="247"/>
    </location>
</feature>
<dbReference type="CDD" id="cd06225">
    <property type="entry name" value="HAMP"/>
    <property type="match status" value="1"/>
</dbReference>
<keyword evidence="5 12" id="KW-0812">Transmembrane</keyword>
<evidence type="ECO:0000259" key="14">
    <source>
        <dbReference type="PROSITE" id="PS50885"/>
    </source>
</evidence>
<organism evidence="15 16">
    <name type="scientific">Aeromonas piscicola</name>
    <dbReference type="NCBI Taxonomy" id="600645"/>
    <lineage>
        <taxon>Bacteria</taxon>
        <taxon>Pseudomonadati</taxon>
        <taxon>Pseudomonadota</taxon>
        <taxon>Gammaproteobacteria</taxon>
        <taxon>Aeromonadales</taxon>
        <taxon>Aeromonadaceae</taxon>
        <taxon>Aeromonas</taxon>
    </lineage>
</organism>
<accession>A0ABT7Q8U3</accession>
<keyword evidence="2" id="KW-1003">Cell membrane</keyword>
<evidence type="ECO:0000313" key="16">
    <source>
        <dbReference type="Proteomes" id="UP001168109"/>
    </source>
</evidence>
<dbReference type="PROSITE" id="PS50885">
    <property type="entry name" value="HAMP"/>
    <property type="match status" value="1"/>
</dbReference>
<dbReference type="Gene3D" id="6.10.340.10">
    <property type="match status" value="1"/>
</dbReference>
<evidence type="ECO:0000256" key="4">
    <source>
        <dbReference type="ARBA" id="ARBA00022500"/>
    </source>
</evidence>
<protein>
    <submittedName>
        <fullName evidence="15">Methyl-accepting chemotaxis protein</fullName>
    </submittedName>
</protein>
<keyword evidence="8 10" id="KW-0807">Transducer</keyword>
<keyword evidence="4" id="KW-0145">Chemotaxis</keyword>
<feature type="coiled-coil region" evidence="11">
    <location>
        <begin position="260"/>
        <end position="336"/>
    </location>
</feature>
<evidence type="ECO:0000256" key="12">
    <source>
        <dbReference type="SAM" id="Phobius"/>
    </source>
</evidence>
<proteinExistence type="inferred from homology"/>
<evidence type="ECO:0000256" key="1">
    <source>
        <dbReference type="ARBA" id="ARBA00004651"/>
    </source>
</evidence>
<keyword evidence="6 12" id="KW-1133">Transmembrane helix</keyword>
<dbReference type="Pfam" id="PF00015">
    <property type="entry name" value="MCPsignal"/>
    <property type="match status" value="1"/>
</dbReference>
<dbReference type="Gene3D" id="1.10.287.950">
    <property type="entry name" value="Methyl-accepting chemotaxis protein"/>
    <property type="match status" value="1"/>
</dbReference>
<comment type="similarity">
    <text evidence="9">Belongs to the methyl-accepting chemotaxis (MCP) protein family.</text>
</comment>
<gene>
    <name evidence="15" type="ORF">OB962_04885</name>
</gene>
<comment type="subcellular location">
    <subcellularLocation>
        <location evidence="1">Cell membrane</location>
        <topology evidence="1">Multi-pass membrane protein</topology>
    </subcellularLocation>
</comment>
<dbReference type="Proteomes" id="UP001168109">
    <property type="component" value="Unassembled WGS sequence"/>
</dbReference>
<name>A0ABT7Q8U3_9GAMM</name>
<evidence type="ECO:0000256" key="8">
    <source>
        <dbReference type="ARBA" id="ARBA00023224"/>
    </source>
</evidence>
<feature type="domain" description="Methyl-accepting transducer" evidence="13">
    <location>
        <begin position="252"/>
        <end position="488"/>
    </location>
</feature>
<evidence type="ECO:0000256" key="11">
    <source>
        <dbReference type="SAM" id="Coils"/>
    </source>
</evidence>
<keyword evidence="11" id="KW-0175">Coiled coil</keyword>
<dbReference type="InterPro" id="IPR003660">
    <property type="entry name" value="HAMP_dom"/>
</dbReference>
<keyword evidence="7 12" id="KW-0472">Membrane</keyword>
<comment type="caution">
    <text evidence="15">The sequence shown here is derived from an EMBL/GenBank/DDBJ whole genome shotgun (WGS) entry which is preliminary data.</text>
</comment>
<dbReference type="RefSeq" id="WP_290041283.1">
    <property type="nucleotide sequence ID" value="NZ_JAOPLU010000001.1"/>
</dbReference>
<evidence type="ECO:0000256" key="3">
    <source>
        <dbReference type="ARBA" id="ARBA00022481"/>
    </source>
</evidence>
<dbReference type="SMART" id="SM00304">
    <property type="entry name" value="HAMP"/>
    <property type="match status" value="1"/>
</dbReference>
<dbReference type="SUPFAM" id="SSF58104">
    <property type="entry name" value="Methyl-accepting chemotaxis protein (MCP) signaling domain"/>
    <property type="match status" value="1"/>
</dbReference>
<evidence type="ECO:0000256" key="6">
    <source>
        <dbReference type="ARBA" id="ARBA00022989"/>
    </source>
</evidence>
<evidence type="ECO:0000256" key="5">
    <source>
        <dbReference type="ARBA" id="ARBA00022692"/>
    </source>
</evidence>
<reference evidence="15" key="1">
    <citation type="submission" date="2024-05" db="EMBL/GenBank/DDBJ databases">
        <title>WGS of Aeromonas isolates.</title>
        <authorList>
            <person name="Lee H."/>
        </authorList>
    </citation>
    <scope>NUCLEOTIDE SEQUENCE</scope>
    <source>
        <strain evidence="15">LP308</strain>
    </source>
</reference>
<dbReference type="PANTHER" id="PTHR32089">
    <property type="entry name" value="METHYL-ACCEPTING CHEMOTAXIS PROTEIN MCPB"/>
    <property type="match status" value="1"/>
</dbReference>
<evidence type="ECO:0000256" key="10">
    <source>
        <dbReference type="PROSITE-ProRule" id="PRU00284"/>
    </source>
</evidence>
<dbReference type="EMBL" id="JAOPLU010000001">
    <property type="protein sequence ID" value="MDM5130340.1"/>
    <property type="molecule type" value="Genomic_DNA"/>
</dbReference>
<dbReference type="SMART" id="SM00283">
    <property type="entry name" value="MA"/>
    <property type="match status" value="1"/>
</dbReference>
<evidence type="ECO:0000256" key="9">
    <source>
        <dbReference type="ARBA" id="ARBA00029447"/>
    </source>
</evidence>
<evidence type="ECO:0000256" key="2">
    <source>
        <dbReference type="ARBA" id="ARBA00022475"/>
    </source>
</evidence>
<sequence>MRLDISRIVLVGASFFTMSALILLTYITWSQSVVQMNILSTETFQKSSLALGDNIATAVRFNKTASLSERVDIEMKADPLQLANVHVFNATGERIFTTQKSDSTAEPQKLTAFFAVDSQQSTMNIDDGNGILILVPLHTPNSSKQSKPVGFLVTEWSFAKVHAIATQLRNQAFLFSLIIIIITIISLFLILKKTLTKPLDELTRTCEALASGNCDLSSRIDFNKNNELGRLSHAMNKFIAKVENTFEPIQSSIIFVTNTSEKVEGKIKMLEDKIHSQQQAIVDSVEVGKNMFNSVESVTRWINAASDSLKQAIASNEESKQQLQKAQALNHQLADKAEITAKTATDLNNQIEKVTDILLMIRGIAGQTNMLALNAAIEAARAGENGRGFAVVADEVRHLAEKTTASTSQIEGLLSELSSHSNNLIAYMDESLTAAKLCVSSIENGSLLVDKAIIDVNHANATNEQAVQGTQDQNALIEQLLGQLGTLDNHARELLDDSTTMSLFSHELMTSSNNTQRNLAHFTSQKTLTMQ</sequence>
<dbReference type="InterPro" id="IPR004089">
    <property type="entry name" value="MCPsignal_dom"/>
</dbReference>
<dbReference type="PANTHER" id="PTHR32089:SF39">
    <property type="entry name" value="METHYL-ACCEPTING CHEMOTAXIS PROTEIN HLYB"/>
    <property type="match status" value="1"/>
</dbReference>
<dbReference type="PROSITE" id="PS50111">
    <property type="entry name" value="CHEMOTAXIS_TRANSDUC_2"/>
    <property type="match status" value="1"/>
</dbReference>
<evidence type="ECO:0000259" key="13">
    <source>
        <dbReference type="PROSITE" id="PS50111"/>
    </source>
</evidence>
<evidence type="ECO:0000313" key="15">
    <source>
        <dbReference type="EMBL" id="MDM5130340.1"/>
    </source>
</evidence>
<keyword evidence="3" id="KW-0488">Methylation</keyword>
<keyword evidence="16" id="KW-1185">Reference proteome</keyword>